<dbReference type="RefSeq" id="WP_126294491.1">
    <property type="nucleotide sequence ID" value="NZ_CP185866.1"/>
</dbReference>
<sequence length="255" mass="29509">MYLLDHIVHFVDKPEQLVEETKKIGLYTVNGGKHGMWGTYNSLSYFGLSYIEFIGIFDDELFERASLEPFTLHESYKKRNRKNGLTRIALRTTTIEADAKKLKDAGLVVHGPETFSRTRPDGSELKWQLLHFGNENQEIEFPFLIQWEGSDSDRYDELVKKETIGEHPLGNLKIEEVSYVVENLKSVKEWAELFNFDLDINETYIKLKAPNCVIGFYKNTNDKNSNINQITEVIISGAKEQKEIELEGASYKFKR</sequence>
<dbReference type="Proteomes" id="UP000276349">
    <property type="component" value="Unassembled WGS sequence"/>
</dbReference>
<reference evidence="2 3" key="1">
    <citation type="submission" date="2018-12" db="EMBL/GenBank/DDBJ databases">
        <authorList>
            <person name="Yu L."/>
        </authorList>
    </citation>
    <scope>NUCLEOTIDE SEQUENCE [LARGE SCALE GENOMIC DNA]</scope>
    <source>
        <strain evidence="2 3">S5H2222</strain>
    </source>
</reference>
<dbReference type="SUPFAM" id="SSF54593">
    <property type="entry name" value="Glyoxalase/Bleomycin resistance protein/Dihydroxybiphenyl dioxygenase"/>
    <property type="match status" value="1"/>
</dbReference>
<keyword evidence="3" id="KW-1185">Reference proteome</keyword>
<comment type="caution">
    <text evidence="2">The sequence shown here is derived from an EMBL/GenBank/DDBJ whole genome shotgun (WGS) entry which is preliminary data.</text>
</comment>
<protein>
    <submittedName>
        <fullName evidence="2">VOC family protein</fullName>
    </submittedName>
</protein>
<evidence type="ECO:0000259" key="1">
    <source>
        <dbReference type="Pfam" id="PF13468"/>
    </source>
</evidence>
<evidence type="ECO:0000313" key="3">
    <source>
        <dbReference type="Proteomes" id="UP000276349"/>
    </source>
</evidence>
<feature type="domain" description="Glyoxalase-like" evidence="1">
    <location>
        <begin position="4"/>
        <end position="191"/>
    </location>
</feature>
<dbReference type="OrthoDB" id="9111355at2"/>
<dbReference type="InterPro" id="IPR029068">
    <property type="entry name" value="Glyas_Bleomycin-R_OHBP_Dase"/>
</dbReference>
<accession>A0A431USA9</accession>
<dbReference type="PANTHER" id="PTHR40265:SF1">
    <property type="entry name" value="GLYOXALASE-LIKE DOMAIN-CONTAINING PROTEIN"/>
    <property type="match status" value="1"/>
</dbReference>
<dbReference type="InterPro" id="IPR025870">
    <property type="entry name" value="Glyoxalase-like_dom"/>
</dbReference>
<dbReference type="AlphaFoldDB" id="A0A431USA9"/>
<dbReference type="PANTHER" id="PTHR40265">
    <property type="entry name" value="BLL2707 PROTEIN"/>
    <property type="match status" value="1"/>
</dbReference>
<evidence type="ECO:0000313" key="2">
    <source>
        <dbReference type="EMBL" id="RTQ92794.1"/>
    </source>
</evidence>
<dbReference type="EMBL" id="RXNR01000027">
    <property type="protein sequence ID" value="RTQ92794.1"/>
    <property type="molecule type" value="Genomic_DNA"/>
</dbReference>
<name>A0A431USA9_9BACI</name>
<gene>
    <name evidence="2" type="ORF">EKG35_10930</name>
</gene>
<dbReference type="Pfam" id="PF13468">
    <property type="entry name" value="Glyoxalase_3"/>
    <property type="match status" value="1"/>
</dbReference>
<proteinExistence type="predicted"/>
<organism evidence="2 3">
    <name type="scientific">Lysinibacillus telephonicus</name>
    <dbReference type="NCBI Taxonomy" id="1714840"/>
    <lineage>
        <taxon>Bacteria</taxon>
        <taxon>Bacillati</taxon>
        <taxon>Bacillota</taxon>
        <taxon>Bacilli</taxon>
        <taxon>Bacillales</taxon>
        <taxon>Bacillaceae</taxon>
        <taxon>Lysinibacillus</taxon>
    </lineage>
</organism>
<dbReference type="Gene3D" id="3.10.180.10">
    <property type="entry name" value="2,3-Dihydroxybiphenyl 1,2-Dioxygenase, domain 1"/>
    <property type="match status" value="1"/>
</dbReference>